<evidence type="ECO:0000313" key="7">
    <source>
        <dbReference type="EMBL" id="CAL4109183.1"/>
    </source>
</evidence>
<proteinExistence type="inferred from homology"/>
<feature type="transmembrane region" description="Helical" evidence="6">
    <location>
        <begin position="214"/>
        <end position="232"/>
    </location>
</feature>
<feature type="transmembrane region" description="Helical" evidence="6">
    <location>
        <begin position="186"/>
        <end position="208"/>
    </location>
</feature>
<feature type="transmembrane region" description="Helical" evidence="6">
    <location>
        <begin position="74"/>
        <end position="100"/>
    </location>
</feature>
<evidence type="ECO:0000256" key="1">
    <source>
        <dbReference type="ARBA" id="ARBA00004141"/>
    </source>
</evidence>
<gene>
    <name evidence="7" type="ORF">MNOR_LOCUS19058</name>
</gene>
<keyword evidence="4 6" id="KW-1133">Transmembrane helix</keyword>
<evidence type="ECO:0000256" key="5">
    <source>
        <dbReference type="ARBA" id="ARBA00023136"/>
    </source>
</evidence>
<reference evidence="7 8" key="1">
    <citation type="submission" date="2024-05" db="EMBL/GenBank/DDBJ databases">
        <authorList>
            <person name="Wallberg A."/>
        </authorList>
    </citation>
    <scope>NUCLEOTIDE SEQUENCE [LARGE SCALE GENOMIC DNA]</scope>
</reference>
<feature type="transmembrane region" description="Helical" evidence="6">
    <location>
        <begin position="252"/>
        <end position="274"/>
    </location>
</feature>
<dbReference type="AlphaFoldDB" id="A0AAV2R200"/>
<feature type="transmembrane region" description="Helical" evidence="6">
    <location>
        <begin position="294"/>
        <end position="315"/>
    </location>
</feature>
<evidence type="ECO:0000256" key="4">
    <source>
        <dbReference type="ARBA" id="ARBA00022989"/>
    </source>
</evidence>
<organism evidence="7 8">
    <name type="scientific">Meganyctiphanes norvegica</name>
    <name type="common">Northern krill</name>
    <name type="synonym">Thysanopoda norvegica</name>
    <dbReference type="NCBI Taxonomy" id="48144"/>
    <lineage>
        <taxon>Eukaryota</taxon>
        <taxon>Metazoa</taxon>
        <taxon>Ecdysozoa</taxon>
        <taxon>Arthropoda</taxon>
        <taxon>Crustacea</taxon>
        <taxon>Multicrustacea</taxon>
        <taxon>Malacostraca</taxon>
        <taxon>Eumalacostraca</taxon>
        <taxon>Eucarida</taxon>
        <taxon>Euphausiacea</taxon>
        <taxon>Euphausiidae</taxon>
        <taxon>Meganyctiphanes</taxon>
    </lineage>
</organism>
<comment type="similarity">
    <text evidence="2 6">Belongs to the XK family.</text>
</comment>
<comment type="caution">
    <text evidence="7">The sequence shown here is derived from an EMBL/GenBank/DDBJ whole genome shotgun (WGS) entry which is preliminary data.</text>
</comment>
<keyword evidence="5 6" id="KW-0472">Membrane</keyword>
<dbReference type="GO" id="GO:0005886">
    <property type="term" value="C:plasma membrane"/>
    <property type="evidence" value="ECO:0007669"/>
    <property type="project" value="UniProtKB-ARBA"/>
</dbReference>
<sequence length="334" mass="37307">MTKLKQSSLLSILGLLLYVINLGICINAVIQHFFNCDYLWGSMTLLFIILPMVIPSIMFIIFQVSSGKSVPTICISALAAILCFPFVPLGILIVHAYTIIVDNNFEPDEEDDDPMARIGEFMKTCEAMVHLFPQASLQLYIVFQALFNENAAGVWQWLAIITTLTYLAFTISTSYFFNGATVSSKIIFFIFGLLAMASRLVVGCIFSIVHSSMWFVPICTYLTTSIILWIIIRRAPGSLSVPLSEPHISSRFQIFLSLMLTAFYNGFTLCGMVLSTTNFAFAIGGYFLEVPKTIAIISMALAGISFTMNIMLLFLKNVKKDWVCIDYDGESELY</sequence>
<feature type="transmembrane region" description="Helical" evidence="6">
    <location>
        <begin position="154"/>
        <end position="177"/>
    </location>
</feature>
<protein>
    <recommendedName>
        <fullName evidence="6">XK-related protein</fullName>
    </recommendedName>
</protein>
<dbReference type="Proteomes" id="UP001497623">
    <property type="component" value="Unassembled WGS sequence"/>
</dbReference>
<feature type="transmembrane region" description="Helical" evidence="6">
    <location>
        <begin position="40"/>
        <end position="62"/>
    </location>
</feature>
<evidence type="ECO:0000256" key="2">
    <source>
        <dbReference type="ARBA" id="ARBA00008789"/>
    </source>
</evidence>
<accession>A0AAV2R200</accession>
<comment type="subcellular location">
    <subcellularLocation>
        <location evidence="1 6">Membrane</location>
        <topology evidence="1 6">Multi-pass membrane protein</topology>
    </subcellularLocation>
</comment>
<dbReference type="EMBL" id="CAXKWB010013945">
    <property type="protein sequence ID" value="CAL4109183.1"/>
    <property type="molecule type" value="Genomic_DNA"/>
</dbReference>
<keyword evidence="3 6" id="KW-0812">Transmembrane</keyword>
<evidence type="ECO:0000256" key="6">
    <source>
        <dbReference type="RuleBase" id="RU910716"/>
    </source>
</evidence>
<keyword evidence="8" id="KW-1185">Reference proteome</keyword>
<dbReference type="Pfam" id="PF09815">
    <property type="entry name" value="XK-related"/>
    <property type="match status" value="1"/>
</dbReference>
<evidence type="ECO:0000256" key="3">
    <source>
        <dbReference type="ARBA" id="ARBA00022692"/>
    </source>
</evidence>
<name>A0AAV2R200_MEGNR</name>
<feature type="transmembrane region" description="Helical" evidence="6">
    <location>
        <begin position="12"/>
        <end position="34"/>
    </location>
</feature>
<evidence type="ECO:0000313" key="8">
    <source>
        <dbReference type="Proteomes" id="UP001497623"/>
    </source>
</evidence>
<dbReference type="InterPro" id="IPR018629">
    <property type="entry name" value="XK-rel"/>
</dbReference>